<dbReference type="EMBL" id="BMXV01000007">
    <property type="protein sequence ID" value="GGY81061.1"/>
    <property type="molecule type" value="Genomic_DNA"/>
</dbReference>
<keyword evidence="3" id="KW-1185">Reference proteome</keyword>
<dbReference type="SUPFAM" id="SSF55154">
    <property type="entry name" value="CYTH-like phosphatases"/>
    <property type="match status" value="1"/>
</dbReference>
<name>A0ABQ3B984_9GAMM</name>
<dbReference type="InterPro" id="IPR023577">
    <property type="entry name" value="CYTH_domain"/>
</dbReference>
<dbReference type="PROSITE" id="PS51707">
    <property type="entry name" value="CYTH"/>
    <property type="match status" value="1"/>
</dbReference>
<dbReference type="PANTHER" id="PTHR39569:SF1">
    <property type="entry name" value="INORGANIC TRIPHOSPHATASE"/>
    <property type="match status" value="1"/>
</dbReference>
<dbReference type="InterPro" id="IPR039013">
    <property type="entry name" value="YgiF"/>
</dbReference>
<protein>
    <recommendedName>
        <fullName evidence="1">CYTH domain-containing protein</fullName>
    </recommendedName>
</protein>
<evidence type="ECO:0000313" key="3">
    <source>
        <dbReference type="Proteomes" id="UP000601597"/>
    </source>
</evidence>
<dbReference type="InterPro" id="IPR033469">
    <property type="entry name" value="CYTH-like_dom_sf"/>
</dbReference>
<proteinExistence type="predicted"/>
<sequence length="289" mass="31297">MAEELEIKLSLTPGALNQAQEWLSAQAGVSAGPEKTLVNRYYDTPGGDLNRQKVALRVRQAGDEYIQTLKTQGEFVDGAHRRQEWEWPLMGTDLNIGLIADTPVGQDVNLADLSPVFETNFVRRILMLENAEATIECALDQGSILADGRQRDLCELELELKQGASTALLDWAWSLAATVPVFLNLISKAEQGYALAGLYRPVPLGDEDSLVNRVLHGLSRAWLSGAVDAALAQDLESLQRRGSLPATLVSDLAWLNERLDAGATVADLAAGSTRPGQLQLSLLALPEMG</sequence>
<accession>A0ABQ3B984</accession>
<feature type="domain" description="CYTH" evidence="1">
    <location>
        <begin position="2"/>
        <end position="199"/>
    </location>
</feature>
<evidence type="ECO:0000313" key="2">
    <source>
        <dbReference type="EMBL" id="GGY81061.1"/>
    </source>
</evidence>
<dbReference type="Pfam" id="PF01928">
    <property type="entry name" value="CYTH"/>
    <property type="match status" value="1"/>
</dbReference>
<dbReference type="RefSeq" id="WP_189577652.1">
    <property type="nucleotide sequence ID" value="NZ_BMXV01000007.1"/>
</dbReference>
<dbReference type="Gene3D" id="2.40.320.10">
    <property type="entry name" value="Hypothetical Protein Pfu-838710-001"/>
    <property type="match status" value="1"/>
</dbReference>
<reference evidence="3" key="1">
    <citation type="journal article" date="2019" name="Int. J. Syst. Evol. Microbiol.">
        <title>The Global Catalogue of Microorganisms (GCM) 10K type strain sequencing project: providing services to taxonomists for standard genome sequencing and annotation.</title>
        <authorList>
            <consortium name="The Broad Institute Genomics Platform"/>
            <consortium name="The Broad Institute Genome Sequencing Center for Infectious Disease"/>
            <person name="Wu L."/>
            <person name="Ma J."/>
        </authorList>
    </citation>
    <scope>NUCLEOTIDE SEQUENCE [LARGE SCALE GENOMIC DNA]</scope>
    <source>
        <strain evidence="3">KCTC 22280</strain>
    </source>
</reference>
<gene>
    <name evidence="2" type="ORF">GCM10007071_30540</name>
</gene>
<comment type="caution">
    <text evidence="2">The sequence shown here is derived from an EMBL/GenBank/DDBJ whole genome shotgun (WGS) entry which is preliminary data.</text>
</comment>
<dbReference type="PANTHER" id="PTHR39569">
    <property type="entry name" value="INORGANIC TRIPHOSPHATASE"/>
    <property type="match status" value="1"/>
</dbReference>
<evidence type="ECO:0000259" key="1">
    <source>
        <dbReference type="PROSITE" id="PS51707"/>
    </source>
</evidence>
<dbReference type="Proteomes" id="UP000601597">
    <property type="component" value="Unassembled WGS sequence"/>
</dbReference>
<dbReference type="SMART" id="SM01118">
    <property type="entry name" value="CYTH"/>
    <property type="match status" value="1"/>
</dbReference>
<dbReference type="CDD" id="cd07756">
    <property type="entry name" value="CYTH-like_Pase_CHAD"/>
    <property type="match status" value="1"/>
</dbReference>
<organism evidence="2 3">
    <name type="scientific">Marinobacter zhanjiangensis</name>
    <dbReference type="NCBI Taxonomy" id="578215"/>
    <lineage>
        <taxon>Bacteria</taxon>
        <taxon>Pseudomonadati</taxon>
        <taxon>Pseudomonadota</taxon>
        <taxon>Gammaproteobacteria</taxon>
        <taxon>Pseudomonadales</taxon>
        <taxon>Marinobacteraceae</taxon>
        <taxon>Marinobacter</taxon>
    </lineage>
</organism>